<accession>A0AAV1KGE6</accession>
<comment type="caution">
    <text evidence="1">The sequence shown here is derived from an EMBL/GenBank/DDBJ whole genome shotgun (WGS) entry which is preliminary data.</text>
</comment>
<proteinExistence type="predicted"/>
<reference evidence="1 2" key="1">
    <citation type="submission" date="2023-11" db="EMBL/GenBank/DDBJ databases">
        <authorList>
            <person name="Hedman E."/>
            <person name="Englund M."/>
            <person name="Stromberg M."/>
            <person name="Nyberg Akerstrom W."/>
            <person name="Nylinder S."/>
            <person name="Jareborg N."/>
            <person name="Kallberg Y."/>
            <person name="Kronander E."/>
        </authorList>
    </citation>
    <scope>NUCLEOTIDE SEQUENCE [LARGE SCALE GENOMIC DNA]</scope>
</reference>
<dbReference type="EMBL" id="CAVLGL010000035">
    <property type="protein sequence ID" value="CAK1582140.1"/>
    <property type="molecule type" value="Genomic_DNA"/>
</dbReference>
<evidence type="ECO:0000313" key="1">
    <source>
        <dbReference type="EMBL" id="CAK1582140.1"/>
    </source>
</evidence>
<organism evidence="1 2">
    <name type="scientific">Parnassius mnemosyne</name>
    <name type="common">clouded apollo</name>
    <dbReference type="NCBI Taxonomy" id="213953"/>
    <lineage>
        <taxon>Eukaryota</taxon>
        <taxon>Metazoa</taxon>
        <taxon>Ecdysozoa</taxon>
        <taxon>Arthropoda</taxon>
        <taxon>Hexapoda</taxon>
        <taxon>Insecta</taxon>
        <taxon>Pterygota</taxon>
        <taxon>Neoptera</taxon>
        <taxon>Endopterygota</taxon>
        <taxon>Lepidoptera</taxon>
        <taxon>Glossata</taxon>
        <taxon>Ditrysia</taxon>
        <taxon>Papilionoidea</taxon>
        <taxon>Papilionidae</taxon>
        <taxon>Parnassiinae</taxon>
        <taxon>Parnassini</taxon>
        <taxon>Parnassius</taxon>
        <taxon>Driopa</taxon>
    </lineage>
</organism>
<sequence length="184" mass="20758">MTGKDKGSTSLVRKSASELESRLVATPKNIIAALPTKHITKIAPANVGDDNQVDKETTKYSNRAQEAKAHLVRICSRNLKTEIKDGIIEAADKLYDMTKNVEQGKGYIIETEKSEVIKEVCESTIPKMKNQNKLTLPWWNDELVLLKKDVTTKKRRIRCAAPVRKDDDVAAKRSDYFLFGCFVF</sequence>
<dbReference type="AlphaFoldDB" id="A0AAV1KGE6"/>
<evidence type="ECO:0000313" key="2">
    <source>
        <dbReference type="Proteomes" id="UP001314205"/>
    </source>
</evidence>
<keyword evidence="2" id="KW-1185">Reference proteome</keyword>
<protein>
    <submittedName>
        <fullName evidence="1">Uncharacterized protein</fullName>
    </submittedName>
</protein>
<name>A0AAV1KGE6_9NEOP</name>
<dbReference type="Proteomes" id="UP001314205">
    <property type="component" value="Unassembled WGS sequence"/>
</dbReference>
<gene>
    <name evidence="1" type="ORF">PARMNEM_LOCUS3715</name>
</gene>